<comment type="subcellular location">
    <subcellularLocation>
        <location evidence="1 14">Mitochondrion inner membrane</location>
        <topology evidence="1 14">Single-pass membrane protein</topology>
        <orientation evidence="1 14">Matrix side</orientation>
    </subcellularLocation>
</comment>
<evidence type="ECO:0000256" key="11">
    <source>
        <dbReference type="ARBA" id="ARBA00023136"/>
    </source>
</evidence>
<dbReference type="Proteomes" id="UP000759131">
    <property type="component" value="Unassembled WGS sequence"/>
</dbReference>
<keyword evidence="10 14" id="KW-0496">Mitochondrion</keyword>
<evidence type="ECO:0000256" key="6">
    <source>
        <dbReference type="ARBA" id="ARBA00022692"/>
    </source>
</evidence>
<evidence type="ECO:0000313" key="16">
    <source>
        <dbReference type="EMBL" id="CAD7623483.1"/>
    </source>
</evidence>
<keyword evidence="6 14" id="KW-0812">Transmembrane</keyword>
<evidence type="ECO:0000256" key="5">
    <source>
        <dbReference type="ARBA" id="ARBA00022660"/>
    </source>
</evidence>
<sequence length="153" mass="18320">MSSATANGFKQEMPPKGGYADINFARVVPQKLFKNWSLMTMHIVMIAYGTYYMKRRKRYMGKLAVERFDHYNAIEPLIQAERDRAYLRHMRYNREVERELMKEVPDWKVGTLWGHPVYSTLPEGALPDVNVNEWFAHRHYKQQEDFFLPDKWT</sequence>
<dbReference type="Pfam" id="PF06212">
    <property type="entry name" value="GRIM-19"/>
    <property type="match status" value="1"/>
</dbReference>
<dbReference type="EMBL" id="CAJPIZ010001684">
    <property type="protein sequence ID" value="CAG2103913.1"/>
    <property type="molecule type" value="Genomic_DNA"/>
</dbReference>
<feature type="transmembrane region" description="Helical" evidence="14">
    <location>
        <begin position="36"/>
        <end position="53"/>
    </location>
</feature>
<evidence type="ECO:0000256" key="9">
    <source>
        <dbReference type="ARBA" id="ARBA00022989"/>
    </source>
</evidence>
<comment type="subunit">
    <text evidence="13">Complex I is composed of 45 different subunits. Interacts with CARD15, but not with CARD4. Interacts with STAT3, but not with STAT1, STAT2 and STAT5A. Interacts with OLFM4.</text>
</comment>
<dbReference type="InterPro" id="IPR009346">
    <property type="entry name" value="GRIM-19"/>
</dbReference>
<evidence type="ECO:0000256" key="3">
    <source>
        <dbReference type="ARBA" id="ARBA00018192"/>
    </source>
</evidence>
<dbReference type="PANTHER" id="PTHR12966">
    <property type="entry name" value="NADH DEHYDROGENASE UBIQUINONE 1 ALPHA SUBCOMPLEX SUBUNIT 13"/>
    <property type="match status" value="1"/>
</dbReference>
<dbReference type="GO" id="GO:0045271">
    <property type="term" value="C:respiratory chain complex I"/>
    <property type="evidence" value="ECO:0007669"/>
    <property type="project" value="UniProtKB-UniRule"/>
</dbReference>
<keyword evidence="7 14" id="KW-0999">Mitochondrion inner membrane</keyword>
<comment type="similarity">
    <text evidence="2 14">Belongs to the complex I NDUFA13 subunit family.</text>
</comment>
<evidence type="ECO:0000313" key="15">
    <source>
        <dbReference type="EMBL" id="CAD7623481.1"/>
    </source>
</evidence>
<dbReference type="OrthoDB" id="3308at2759"/>
<name>A0A7R9KIF1_9ACAR</name>
<evidence type="ECO:0000256" key="8">
    <source>
        <dbReference type="ARBA" id="ARBA00022982"/>
    </source>
</evidence>
<keyword evidence="17" id="KW-1185">Reference proteome</keyword>
<dbReference type="AlphaFoldDB" id="A0A7R9KIF1"/>
<keyword evidence="11 14" id="KW-0472">Membrane</keyword>
<keyword evidence="8 14" id="KW-0249">Electron transport</keyword>
<proteinExistence type="inferred from homology"/>
<evidence type="ECO:0000256" key="1">
    <source>
        <dbReference type="ARBA" id="ARBA00004298"/>
    </source>
</evidence>
<organism evidence="15">
    <name type="scientific">Medioppia subpectinata</name>
    <dbReference type="NCBI Taxonomy" id="1979941"/>
    <lineage>
        <taxon>Eukaryota</taxon>
        <taxon>Metazoa</taxon>
        <taxon>Ecdysozoa</taxon>
        <taxon>Arthropoda</taxon>
        <taxon>Chelicerata</taxon>
        <taxon>Arachnida</taxon>
        <taxon>Acari</taxon>
        <taxon>Acariformes</taxon>
        <taxon>Sarcoptiformes</taxon>
        <taxon>Oribatida</taxon>
        <taxon>Brachypylina</taxon>
        <taxon>Oppioidea</taxon>
        <taxon>Oppiidae</taxon>
        <taxon>Medioppia</taxon>
    </lineage>
</organism>
<dbReference type="EMBL" id="OC856259">
    <property type="protein sequence ID" value="CAD7623483.1"/>
    <property type="molecule type" value="Genomic_DNA"/>
</dbReference>
<dbReference type="PANTHER" id="PTHR12966:SF0">
    <property type="entry name" value="NADH DEHYDROGENASE [UBIQUINONE] 1 ALPHA SUBCOMPLEX SUBUNIT 13"/>
    <property type="match status" value="1"/>
</dbReference>
<dbReference type="EMBL" id="CAJPIZ010001684">
    <property type="protein sequence ID" value="CAG2103911.1"/>
    <property type="molecule type" value="Genomic_DNA"/>
</dbReference>
<comment type="function">
    <text evidence="12">Accessory subunit of the mitochondrial membrane respiratory chain NADH dehydrogenase (Complex I), that is believed not to be involved in catalysis. Complex I functions in the transfer of electrons from NADH to the respiratory chain. The immediate electron acceptor for the enzyme is believed to be ubiquinone. Involved in the interferon/all-trans-retinoic acid (IFN/RA) induced cell death. This apoptotic activity is inhibited by interaction with viral IRF1. Prevents the transactivation of STAT3 target genes. May play a role in CARD15-mediated innate mucosal responses and serve to regulate intestinal epithelial cell responses to microbes.</text>
</comment>
<evidence type="ECO:0000256" key="12">
    <source>
        <dbReference type="ARBA" id="ARBA00045908"/>
    </source>
</evidence>
<evidence type="ECO:0000256" key="14">
    <source>
        <dbReference type="RuleBase" id="RU368034"/>
    </source>
</evidence>
<comment type="function">
    <text evidence="14">Complex I functions in the transfer of electrons from NADH to the respiratory chain. Accessory subunit of the mitochondrial membrane respiratory chain NADH dehydrogenase (Complex I), that is believed not to be involved in catalysis.</text>
</comment>
<evidence type="ECO:0000256" key="7">
    <source>
        <dbReference type="ARBA" id="ARBA00022792"/>
    </source>
</evidence>
<dbReference type="EMBL" id="OC856259">
    <property type="protein sequence ID" value="CAD7623481.1"/>
    <property type="molecule type" value="Genomic_DNA"/>
</dbReference>
<evidence type="ECO:0000256" key="13">
    <source>
        <dbReference type="ARBA" id="ARBA00046797"/>
    </source>
</evidence>
<evidence type="ECO:0000256" key="2">
    <source>
        <dbReference type="ARBA" id="ARBA00007312"/>
    </source>
</evidence>
<evidence type="ECO:0000256" key="4">
    <source>
        <dbReference type="ARBA" id="ARBA00022448"/>
    </source>
</evidence>
<keyword evidence="9 14" id="KW-1133">Transmembrane helix</keyword>
<keyword evidence="4 14" id="KW-0813">Transport</keyword>
<protein>
    <recommendedName>
        <fullName evidence="3 14">NADH dehydrogenase [ubiquinone] 1 alpha subcomplex subunit 13</fullName>
    </recommendedName>
</protein>
<evidence type="ECO:0000256" key="10">
    <source>
        <dbReference type="ARBA" id="ARBA00023128"/>
    </source>
</evidence>
<gene>
    <name evidence="15" type="ORF">OSB1V03_LOCUS3936</name>
    <name evidence="16" type="ORF">OSB1V03_LOCUS3938</name>
</gene>
<dbReference type="GO" id="GO:0005743">
    <property type="term" value="C:mitochondrial inner membrane"/>
    <property type="evidence" value="ECO:0007669"/>
    <property type="project" value="UniProtKB-SubCell"/>
</dbReference>
<keyword evidence="5 14" id="KW-0679">Respiratory chain</keyword>
<evidence type="ECO:0000313" key="17">
    <source>
        <dbReference type="Proteomes" id="UP000759131"/>
    </source>
</evidence>
<reference evidence="15" key="1">
    <citation type="submission" date="2020-11" db="EMBL/GenBank/DDBJ databases">
        <authorList>
            <person name="Tran Van P."/>
        </authorList>
    </citation>
    <scope>NUCLEOTIDE SEQUENCE</scope>
</reference>
<accession>A0A7R9KIF1</accession>